<gene>
    <name evidence="1" type="ORF">GCM10023185_16900</name>
</gene>
<organism evidence="1 2">
    <name type="scientific">Hymenobacter saemangeumensis</name>
    <dbReference type="NCBI Taxonomy" id="1084522"/>
    <lineage>
        <taxon>Bacteria</taxon>
        <taxon>Pseudomonadati</taxon>
        <taxon>Bacteroidota</taxon>
        <taxon>Cytophagia</taxon>
        <taxon>Cytophagales</taxon>
        <taxon>Hymenobacteraceae</taxon>
        <taxon>Hymenobacter</taxon>
    </lineage>
</organism>
<dbReference type="RefSeq" id="WP_345235588.1">
    <property type="nucleotide sequence ID" value="NZ_BAABGZ010000017.1"/>
</dbReference>
<evidence type="ECO:0008006" key="3">
    <source>
        <dbReference type="Google" id="ProtNLM"/>
    </source>
</evidence>
<evidence type="ECO:0000313" key="1">
    <source>
        <dbReference type="EMBL" id="GAA4354766.1"/>
    </source>
</evidence>
<proteinExistence type="predicted"/>
<comment type="caution">
    <text evidence="1">The sequence shown here is derived from an EMBL/GenBank/DDBJ whole genome shotgun (WGS) entry which is preliminary data.</text>
</comment>
<protein>
    <recommendedName>
        <fullName evidence="3">T9SS type A sorting domain-containing protein</fullName>
    </recommendedName>
</protein>
<evidence type="ECO:0000313" key="2">
    <source>
        <dbReference type="Proteomes" id="UP001501153"/>
    </source>
</evidence>
<sequence length="100" mass="11036">MNSSLLAGPVRHLSLAYEAQKHVVQVGYILTEAATTEVVLCDLTGRVLATIRATRAQAPGAYAYSYTYDPGLARRYADTYLLAFYCNGIKVKTRIFHFGT</sequence>
<accession>A0ABP8IAN0</accession>
<reference evidence="2" key="1">
    <citation type="journal article" date="2019" name="Int. J. Syst. Evol. Microbiol.">
        <title>The Global Catalogue of Microorganisms (GCM) 10K type strain sequencing project: providing services to taxonomists for standard genome sequencing and annotation.</title>
        <authorList>
            <consortium name="The Broad Institute Genomics Platform"/>
            <consortium name="The Broad Institute Genome Sequencing Center for Infectious Disease"/>
            <person name="Wu L."/>
            <person name="Ma J."/>
        </authorList>
    </citation>
    <scope>NUCLEOTIDE SEQUENCE [LARGE SCALE GENOMIC DNA]</scope>
    <source>
        <strain evidence="2">JCM 17923</strain>
    </source>
</reference>
<keyword evidence="2" id="KW-1185">Reference proteome</keyword>
<dbReference type="Proteomes" id="UP001501153">
    <property type="component" value="Unassembled WGS sequence"/>
</dbReference>
<name>A0ABP8IAN0_9BACT</name>
<dbReference type="EMBL" id="BAABGZ010000017">
    <property type="protein sequence ID" value="GAA4354766.1"/>
    <property type="molecule type" value="Genomic_DNA"/>
</dbReference>